<keyword evidence="5 6" id="KW-0663">Pyridoxal phosphate</keyword>
<dbReference type="SUPFAM" id="SSF53383">
    <property type="entry name" value="PLP-dependent transferases"/>
    <property type="match status" value="1"/>
</dbReference>
<dbReference type="PANTHER" id="PTHR43094">
    <property type="entry name" value="AMINOTRANSFERASE"/>
    <property type="match status" value="1"/>
</dbReference>
<evidence type="ECO:0000313" key="8">
    <source>
        <dbReference type="EMBL" id="PJO65261.1"/>
    </source>
</evidence>
<evidence type="ECO:0000256" key="6">
    <source>
        <dbReference type="RuleBase" id="RU003560"/>
    </source>
</evidence>
<keyword evidence="3 7" id="KW-0032">Aminotransferase</keyword>
<evidence type="ECO:0000256" key="4">
    <source>
        <dbReference type="ARBA" id="ARBA00022679"/>
    </source>
</evidence>
<keyword evidence="4" id="KW-0808">Transferase</keyword>
<dbReference type="EMBL" id="JQIM01000009">
    <property type="protein sequence ID" value="KGX11774.1"/>
    <property type="molecule type" value="Genomic_DNA"/>
</dbReference>
<accession>A0A069BCC0</accession>
<dbReference type="PIRSF" id="PIRSF000521">
    <property type="entry name" value="Transaminase_4ab_Lys_Orn"/>
    <property type="match status" value="1"/>
</dbReference>
<evidence type="ECO:0000256" key="1">
    <source>
        <dbReference type="ARBA" id="ARBA00001933"/>
    </source>
</evidence>
<dbReference type="InterPro" id="IPR015424">
    <property type="entry name" value="PyrdxlP-dep_Trfase"/>
</dbReference>
<evidence type="ECO:0000256" key="3">
    <source>
        <dbReference type="ARBA" id="ARBA00022576"/>
    </source>
</evidence>
<dbReference type="OrthoDB" id="3398487at2"/>
<protein>
    <submittedName>
        <fullName evidence="7">Aminotransferase class-III family protein</fullName>
    </submittedName>
    <submittedName>
        <fullName evidence="8">Aspartate aminotransferase family protein</fullName>
    </submittedName>
</protein>
<comment type="cofactor">
    <cofactor evidence="1">
        <name>pyridoxal 5'-phosphate</name>
        <dbReference type="ChEBI" id="CHEBI:597326"/>
    </cofactor>
</comment>
<dbReference type="InterPro" id="IPR049704">
    <property type="entry name" value="Aminotrans_3_PPA_site"/>
</dbReference>
<evidence type="ECO:0000313" key="10">
    <source>
        <dbReference type="Proteomes" id="UP000231878"/>
    </source>
</evidence>
<dbReference type="CDD" id="cd00610">
    <property type="entry name" value="OAT_like"/>
    <property type="match status" value="1"/>
</dbReference>
<dbReference type="Proteomes" id="UP000231878">
    <property type="component" value="Unassembled WGS sequence"/>
</dbReference>
<dbReference type="GO" id="GO:0008483">
    <property type="term" value="F:transaminase activity"/>
    <property type="evidence" value="ECO:0007669"/>
    <property type="project" value="UniProtKB-KW"/>
</dbReference>
<gene>
    <name evidence="8" type="ORF">CWD88_16170</name>
    <name evidence="7" type="ORF">Y036_4126</name>
</gene>
<evidence type="ECO:0000313" key="9">
    <source>
        <dbReference type="Proteomes" id="UP000030475"/>
    </source>
</evidence>
<dbReference type="GO" id="GO:0030170">
    <property type="term" value="F:pyridoxal phosphate binding"/>
    <property type="evidence" value="ECO:0007669"/>
    <property type="project" value="InterPro"/>
</dbReference>
<reference evidence="7 9" key="1">
    <citation type="submission" date="2014-08" db="EMBL/GenBank/DDBJ databases">
        <authorList>
            <person name="Bunnell A."/>
            <person name="Chain P.S."/>
            <person name="Chertkov O."/>
            <person name="Currie B.J."/>
            <person name="Daligault H.E."/>
            <person name="Davenport K.W."/>
            <person name="Davis C."/>
            <person name="Gleasner C.D."/>
            <person name="Johnson S.L."/>
            <person name="Kaestli M."/>
            <person name="Koren S."/>
            <person name="Kunde Y.A."/>
            <person name="Mayo M."/>
            <person name="McMurry K.K."/>
            <person name="Price E.P."/>
            <person name="Reitenga K.G."/>
            <person name="Robison R."/>
            <person name="Rosovitz M.J."/>
            <person name="Sarovich D.S."/>
            <person name="Teshima H."/>
        </authorList>
    </citation>
    <scope>NUCLEOTIDE SEQUENCE [LARGE SCALE GENOMIC DNA]</scope>
    <source>
        <strain evidence="7 9">MSHR44</strain>
    </source>
</reference>
<dbReference type="FunFam" id="3.40.640.10:FF:000014">
    <property type="entry name" value="Adenosylmethionine-8-amino-7-oxononanoate aminotransferase, probable"/>
    <property type="match status" value="1"/>
</dbReference>
<dbReference type="EMBL" id="PHRB01000014">
    <property type="protein sequence ID" value="PJO65261.1"/>
    <property type="molecule type" value="Genomic_DNA"/>
</dbReference>
<dbReference type="PANTHER" id="PTHR43094:SF1">
    <property type="entry name" value="AMINOTRANSFERASE CLASS-III"/>
    <property type="match status" value="1"/>
</dbReference>
<proteinExistence type="inferred from homology"/>
<reference evidence="8 10" key="2">
    <citation type="submission" date="2017-11" db="EMBL/GenBank/DDBJ databases">
        <title>Molecular characterization of Burkholderia pseudomallei and closely related isolates from Vietnam.</title>
        <authorList>
            <person name="Ustinov D.V."/>
            <person name="Antonov A.S."/>
            <person name="Avdusheva E.F."/>
            <person name="Shpak I.M."/>
            <person name="Zakharova I.B."/>
            <person name="Thi L.A."/>
            <person name="Teteryatnikova N."/>
            <person name="Lopasteyskaya Y.A."/>
            <person name="Kuzyutina J.A."/>
            <person name="Ngo T.N."/>
            <person name="Victorov D.V."/>
        </authorList>
    </citation>
    <scope>NUCLEOTIDE SEQUENCE [LARGE SCALE GENOMIC DNA]</scope>
    <source>
        <strain evidence="8 10">V1512</strain>
    </source>
</reference>
<sequence>MSYNDSRFWHPMLHPNDMKRREPIRIVRGDGCHVYDERGRQLVDGVAGLWNVNVGHNRAEVKEAIVRQLDELEYFQLFDGITHPRAEELSSKLIDMMEPEGMRRVLYSSGGSDSVETALKIARQYWKVRGQADRTKFISLKQGYHGTHFGGASVNGNTVFRRNYEPNLPGCFHVETPWLYRNPFTQDPEALGRICAELLEREILFQSPDTVAAFIAEPIQGAGGVIVPPANYWPLVREVCDRYGVLLIADEVVTGFGRSGSLFGSRGWGVKPDIMCLAKGISSGYVPLGATAVNARIEDAFAANADFGGAIMHGYTYSGHPVACAAALASLDIVLREDLPANAAKQGAHLIEALRPFVERFDALGEVRGKGLMVALDLVADKATRAPIDPMSGYANAVAEVARENGVLVRPVGTKIILSPPLVIQREQIDRIVAGLEAGFAATPFPGGR</sequence>
<dbReference type="GeneID" id="93063021"/>
<evidence type="ECO:0000256" key="2">
    <source>
        <dbReference type="ARBA" id="ARBA00008954"/>
    </source>
</evidence>
<dbReference type="AlphaFoldDB" id="A0A069BCC0"/>
<dbReference type="InterPro" id="IPR015421">
    <property type="entry name" value="PyrdxlP-dep_Trfase_major"/>
</dbReference>
<dbReference type="Gene3D" id="3.90.1150.10">
    <property type="entry name" value="Aspartate Aminotransferase, domain 1"/>
    <property type="match status" value="1"/>
</dbReference>
<dbReference type="Proteomes" id="UP000030475">
    <property type="component" value="Unassembled WGS sequence"/>
</dbReference>
<dbReference type="Gene3D" id="3.40.640.10">
    <property type="entry name" value="Type I PLP-dependent aspartate aminotransferase-like (Major domain)"/>
    <property type="match status" value="1"/>
</dbReference>
<comment type="similarity">
    <text evidence="2 6">Belongs to the class-III pyridoxal-phosphate-dependent aminotransferase family.</text>
</comment>
<comment type="caution">
    <text evidence="7">The sequence shown here is derived from an EMBL/GenBank/DDBJ whole genome shotgun (WGS) entry which is preliminary data.</text>
</comment>
<organism evidence="7 9">
    <name type="scientific">Burkholderia pseudomallei</name>
    <name type="common">Pseudomonas pseudomallei</name>
    <dbReference type="NCBI Taxonomy" id="28450"/>
    <lineage>
        <taxon>Bacteria</taxon>
        <taxon>Pseudomonadati</taxon>
        <taxon>Pseudomonadota</taxon>
        <taxon>Betaproteobacteria</taxon>
        <taxon>Burkholderiales</taxon>
        <taxon>Burkholderiaceae</taxon>
        <taxon>Burkholderia</taxon>
        <taxon>pseudomallei group</taxon>
    </lineage>
</organism>
<dbReference type="PROSITE" id="PS00600">
    <property type="entry name" value="AA_TRANSFER_CLASS_3"/>
    <property type="match status" value="1"/>
</dbReference>
<dbReference type="NCBIfam" id="NF005683">
    <property type="entry name" value="PRK07481.1"/>
    <property type="match status" value="1"/>
</dbReference>
<dbReference type="Pfam" id="PF00202">
    <property type="entry name" value="Aminotran_3"/>
    <property type="match status" value="1"/>
</dbReference>
<evidence type="ECO:0000313" key="7">
    <source>
        <dbReference type="EMBL" id="KGX11774.1"/>
    </source>
</evidence>
<dbReference type="InterPro" id="IPR015422">
    <property type="entry name" value="PyrdxlP-dep_Trfase_small"/>
</dbReference>
<dbReference type="RefSeq" id="WP_004523978.1">
    <property type="nucleotide sequence ID" value="NZ_AP028072.1"/>
</dbReference>
<name>A0A069BCC0_BURPE</name>
<evidence type="ECO:0000256" key="5">
    <source>
        <dbReference type="ARBA" id="ARBA00022898"/>
    </source>
</evidence>
<dbReference type="OMA" id="NMRIIED"/>
<dbReference type="InterPro" id="IPR005814">
    <property type="entry name" value="Aminotrans_3"/>
</dbReference>
<dbReference type="KEGG" id="but:X994_6256"/>